<dbReference type="GO" id="GO:0044232">
    <property type="term" value="C:organelle membrane contact site"/>
    <property type="evidence" value="ECO:0007669"/>
    <property type="project" value="TreeGrafter"/>
</dbReference>
<keyword evidence="2" id="KW-1133">Transmembrane helix</keyword>
<dbReference type="InterPro" id="IPR011993">
    <property type="entry name" value="PH-like_dom_sf"/>
</dbReference>
<gene>
    <name evidence="5 6" type="primary">GRAMD2A</name>
</gene>
<feature type="transmembrane region" description="Helical" evidence="2">
    <location>
        <begin position="255"/>
        <end position="277"/>
    </location>
</feature>
<dbReference type="InterPro" id="IPR004182">
    <property type="entry name" value="GRAM"/>
</dbReference>
<dbReference type="GO" id="GO:2001256">
    <property type="term" value="P:regulation of store-operated calcium entry"/>
    <property type="evidence" value="ECO:0007669"/>
    <property type="project" value="TreeGrafter"/>
</dbReference>
<dbReference type="FunFam" id="2.30.29.30:FF:000086">
    <property type="entry name" value="GRAM domain-containing protein 2B isoform 2"/>
    <property type="match status" value="1"/>
</dbReference>
<dbReference type="AlphaFoldDB" id="A0A6P8NKI6"/>
<dbReference type="Proteomes" id="UP000515159">
    <property type="component" value="Chromosome 14"/>
</dbReference>
<dbReference type="GO" id="GO:0005789">
    <property type="term" value="C:endoplasmic reticulum membrane"/>
    <property type="evidence" value="ECO:0007669"/>
    <property type="project" value="TreeGrafter"/>
</dbReference>
<proteinExistence type="predicted"/>
<evidence type="ECO:0000313" key="6">
    <source>
        <dbReference type="RefSeq" id="XP_033776528.1"/>
    </source>
</evidence>
<dbReference type="GO" id="GO:0061817">
    <property type="term" value="P:endoplasmic reticulum-plasma membrane tethering"/>
    <property type="evidence" value="ECO:0007669"/>
    <property type="project" value="TreeGrafter"/>
</dbReference>
<dbReference type="InterPro" id="IPR042624">
    <property type="entry name" value="RAMD2A"/>
</dbReference>
<feature type="compositionally biased region" description="Low complexity" evidence="1">
    <location>
        <begin position="225"/>
        <end position="238"/>
    </location>
</feature>
<dbReference type="CDD" id="cd13220">
    <property type="entry name" value="PH-GRAM_GRAMDC"/>
    <property type="match status" value="1"/>
</dbReference>
<evidence type="ECO:0000259" key="3">
    <source>
        <dbReference type="SMART" id="SM00568"/>
    </source>
</evidence>
<keyword evidence="4" id="KW-1185">Reference proteome</keyword>
<name>A0A6P8NKI6_GEOSA</name>
<protein>
    <submittedName>
        <fullName evidence="5 6">GRAM domain-containing protein 2A isoform X1</fullName>
    </submittedName>
</protein>
<feature type="compositionally biased region" description="Basic and acidic residues" evidence="1">
    <location>
        <begin position="28"/>
        <end position="39"/>
    </location>
</feature>
<feature type="region of interest" description="Disordered" evidence="1">
    <location>
        <begin position="223"/>
        <end position="244"/>
    </location>
</feature>
<keyword evidence="2" id="KW-0472">Membrane</keyword>
<dbReference type="RefSeq" id="XP_033776527.1">
    <property type="nucleotide sequence ID" value="XM_033920636.1"/>
</dbReference>
<feature type="region of interest" description="Disordered" evidence="1">
    <location>
        <begin position="1"/>
        <end position="45"/>
    </location>
</feature>
<dbReference type="Gene3D" id="2.30.29.30">
    <property type="entry name" value="Pleckstrin-homology domain (PH domain)/Phosphotyrosine-binding domain (PTB)"/>
    <property type="match status" value="1"/>
</dbReference>
<keyword evidence="2" id="KW-0812">Transmembrane</keyword>
<dbReference type="SMART" id="SM00568">
    <property type="entry name" value="GRAM"/>
    <property type="match status" value="1"/>
</dbReference>
<dbReference type="KEGG" id="gsh:117348452"/>
<evidence type="ECO:0000256" key="1">
    <source>
        <dbReference type="SAM" id="MobiDB-lite"/>
    </source>
</evidence>
<dbReference type="GeneID" id="117348452"/>
<accession>A0A6P8NKI6</accession>
<dbReference type="Pfam" id="PF02893">
    <property type="entry name" value="GRAM"/>
    <property type="match status" value="1"/>
</dbReference>
<evidence type="ECO:0000313" key="4">
    <source>
        <dbReference type="Proteomes" id="UP000515159"/>
    </source>
</evidence>
<dbReference type="OrthoDB" id="2162691at2759"/>
<organism evidence="4 5">
    <name type="scientific">Geotrypetes seraphini</name>
    <name type="common">Gaboon caecilian</name>
    <name type="synonym">Caecilia seraphini</name>
    <dbReference type="NCBI Taxonomy" id="260995"/>
    <lineage>
        <taxon>Eukaryota</taxon>
        <taxon>Metazoa</taxon>
        <taxon>Chordata</taxon>
        <taxon>Craniata</taxon>
        <taxon>Vertebrata</taxon>
        <taxon>Euteleostomi</taxon>
        <taxon>Amphibia</taxon>
        <taxon>Gymnophiona</taxon>
        <taxon>Geotrypetes</taxon>
    </lineage>
</organism>
<dbReference type="PANTHER" id="PTHR46973">
    <property type="entry name" value="GRAM DOMAIN-CONTAINING PROTEIN 2A"/>
    <property type="match status" value="1"/>
</dbReference>
<evidence type="ECO:0000313" key="5">
    <source>
        <dbReference type="RefSeq" id="XP_033776527.1"/>
    </source>
</evidence>
<sequence>MHQPKKLEASSEAENWNSLESSVSLTKGPKESENERGARELTPNKNNSQYHKLFKDLPVEENLLKVYSCALLKEFLIQGRLYISHNWLCFYANLFGKDIKVVIPVGSVQLVKKHKTAGLLPNGLAISTTAGRKYIFVSLLSRDSVYEVLKTVCSHLQPSSKKSLSVKEYIEETDSIPPTKIVPELKWSKQVLVSVAPSLLDGDYDCRSHIKNSIGLSTKENSFQSEKSLSSETTTTTEVDPEPRCIPEELRPSEYLLLKLFVVLACILVVSSFYLAFRIFHLEQQLMILQRNHVTRSHKK</sequence>
<dbReference type="CTD" id="196996"/>
<dbReference type="PANTHER" id="PTHR46973:SF1">
    <property type="entry name" value="GRAM DOMAIN-CONTAINING PROTEIN 2A"/>
    <property type="match status" value="1"/>
</dbReference>
<dbReference type="GO" id="GO:0005546">
    <property type="term" value="F:phosphatidylinositol-4,5-bisphosphate binding"/>
    <property type="evidence" value="ECO:0007669"/>
    <property type="project" value="TreeGrafter"/>
</dbReference>
<feature type="compositionally biased region" description="Polar residues" evidence="1">
    <location>
        <begin position="12"/>
        <end position="25"/>
    </location>
</feature>
<evidence type="ECO:0000256" key="2">
    <source>
        <dbReference type="SAM" id="Phobius"/>
    </source>
</evidence>
<dbReference type="RefSeq" id="XP_033776528.1">
    <property type="nucleotide sequence ID" value="XM_033920637.1"/>
</dbReference>
<reference evidence="5 6" key="1">
    <citation type="submission" date="2025-04" db="UniProtKB">
        <authorList>
            <consortium name="RefSeq"/>
        </authorList>
    </citation>
    <scope>IDENTIFICATION</scope>
</reference>
<feature type="domain" description="GRAM" evidence="3">
    <location>
        <begin position="48"/>
        <end position="115"/>
    </location>
</feature>